<proteinExistence type="predicted"/>
<evidence type="ECO:0000313" key="1">
    <source>
        <dbReference type="EMBL" id="JAH67775.1"/>
    </source>
</evidence>
<dbReference type="AlphaFoldDB" id="A0A0E9URG1"/>
<name>A0A0E9URG1_ANGAN</name>
<reference evidence="1" key="2">
    <citation type="journal article" date="2015" name="Fish Shellfish Immunol.">
        <title>Early steps in the European eel (Anguilla anguilla)-Vibrio vulnificus interaction in the gills: Role of the RtxA13 toxin.</title>
        <authorList>
            <person name="Callol A."/>
            <person name="Pajuelo D."/>
            <person name="Ebbesson L."/>
            <person name="Teles M."/>
            <person name="MacKenzie S."/>
            <person name="Amaro C."/>
        </authorList>
    </citation>
    <scope>NUCLEOTIDE SEQUENCE</scope>
</reference>
<protein>
    <submittedName>
        <fullName evidence="1">Uncharacterized protein</fullName>
    </submittedName>
</protein>
<reference evidence="1" key="1">
    <citation type="submission" date="2014-11" db="EMBL/GenBank/DDBJ databases">
        <authorList>
            <person name="Amaro Gonzalez C."/>
        </authorList>
    </citation>
    <scope>NUCLEOTIDE SEQUENCE</scope>
</reference>
<dbReference type="EMBL" id="GBXM01040802">
    <property type="protein sequence ID" value="JAH67775.1"/>
    <property type="molecule type" value="Transcribed_RNA"/>
</dbReference>
<accession>A0A0E9URG1</accession>
<organism evidence="1">
    <name type="scientific">Anguilla anguilla</name>
    <name type="common">European freshwater eel</name>
    <name type="synonym">Muraena anguilla</name>
    <dbReference type="NCBI Taxonomy" id="7936"/>
    <lineage>
        <taxon>Eukaryota</taxon>
        <taxon>Metazoa</taxon>
        <taxon>Chordata</taxon>
        <taxon>Craniata</taxon>
        <taxon>Vertebrata</taxon>
        <taxon>Euteleostomi</taxon>
        <taxon>Actinopterygii</taxon>
        <taxon>Neopterygii</taxon>
        <taxon>Teleostei</taxon>
        <taxon>Anguilliformes</taxon>
        <taxon>Anguillidae</taxon>
        <taxon>Anguilla</taxon>
    </lineage>
</organism>
<sequence>MRPACLDELAGLVHPPSPAVKRNRPHHCSQALASWLLPATLTNTSTTSFKT</sequence>